<reference evidence="2" key="1">
    <citation type="submission" date="2022-07" db="EMBL/GenBank/DDBJ databases">
        <title>Draft genome sequence of Zalerion maritima ATCC 34329, a (micro)plastics degrading marine fungus.</title>
        <authorList>
            <person name="Paco A."/>
            <person name="Goncalves M.F.M."/>
            <person name="Rocha-Santos T.A.P."/>
            <person name="Alves A."/>
        </authorList>
    </citation>
    <scope>NUCLEOTIDE SEQUENCE</scope>
    <source>
        <strain evidence="2">ATCC 34329</strain>
    </source>
</reference>
<feature type="compositionally biased region" description="Basic and acidic residues" evidence="1">
    <location>
        <begin position="292"/>
        <end position="306"/>
    </location>
</feature>
<dbReference type="EMBL" id="JAKWBI020000090">
    <property type="protein sequence ID" value="KAJ2903134.1"/>
    <property type="molecule type" value="Genomic_DNA"/>
</dbReference>
<organism evidence="2 3">
    <name type="scientific">Zalerion maritima</name>
    <dbReference type="NCBI Taxonomy" id="339359"/>
    <lineage>
        <taxon>Eukaryota</taxon>
        <taxon>Fungi</taxon>
        <taxon>Dikarya</taxon>
        <taxon>Ascomycota</taxon>
        <taxon>Pezizomycotina</taxon>
        <taxon>Sordariomycetes</taxon>
        <taxon>Lulworthiomycetidae</taxon>
        <taxon>Lulworthiales</taxon>
        <taxon>Lulworthiaceae</taxon>
        <taxon>Zalerion</taxon>
    </lineage>
</organism>
<sequence length="620" mass="68272">MAPSKKTSAAHHKTKGKYKARTPKRGRQRKPPEDDDFIASDSNSSFQSDGDYEPEDRENEDVRPQLTAHKRGSAKQTAANASASNTSEADLPSDISIPSRPETRSQTAGARKQEAEQQDMAKEKDSVAQREDEEREKEAEKARKEEERKANIPRQLVTSTGLITSPFIPSERSPNSAPLKFSRPRGPRGPVRPRLTPEQLAADNEERRVRAEKREEIEKVKRGGKSATDFFSGIPHDEIPAVIRSMYADVPSPALGLKKGKAPDGPAAPVASASPSLPPLGISEATGTAARAKRDEDIQISAKEEDATQNQNDDNGGSVVELDSSPSSGCRASQTVGKQPWKKYFPGPAATSSGAARLTMPEPKKDRNFFLTLGLETLGKIETQPPTILPLKPELGPEIRLAVEAIRNSHPAESPMPGFCKSSLHSSSSPFHTHTPTNNPVLSTRPASKQHASFVAPTHPPYDQEEGYRIPPRRQPHIDHRIYVPEKSPQYTSHTKRFIHRIPGATAQEMASIPTHLSHYCYCLEQVEGNFDKEKQKHRVNCLEHLEGALAKCWTLGSLAKELGHFDVEGQYDHLAGFIVDLAKKMKDDIDMAEEIEGQKEKEQKRKAKGCGVIRGGHGY</sequence>
<feature type="region of interest" description="Disordered" evidence="1">
    <location>
        <begin position="252"/>
        <end position="360"/>
    </location>
</feature>
<feature type="compositionally biased region" description="Low complexity" evidence="1">
    <location>
        <begin position="74"/>
        <end position="89"/>
    </location>
</feature>
<protein>
    <submittedName>
        <fullName evidence="2">Uncharacterized protein</fullName>
    </submittedName>
</protein>
<feature type="compositionally biased region" description="Polar residues" evidence="1">
    <location>
        <begin position="324"/>
        <end position="337"/>
    </location>
</feature>
<feature type="compositionally biased region" description="Basic and acidic residues" evidence="1">
    <location>
        <begin position="204"/>
        <end position="213"/>
    </location>
</feature>
<feature type="compositionally biased region" description="Acidic residues" evidence="1">
    <location>
        <begin position="50"/>
        <end position="59"/>
    </location>
</feature>
<gene>
    <name evidence="2" type="ORF">MKZ38_010398</name>
</gene>
<accession>A0AAD5WV56</accession>
<dbReference type="Proteomes" id="UP001201980">
    <property type="component" value="Unassembled WGS sequence"/>
</dbReference>
<feature type="compositionally biased region" description="Basic residues" evidence="1">
    <location>
        <begin position="8"/>
        <end position="29"/>
    </location>
</feature>
<keyword evidence="3" id="KW-1185">Reference proteome</keyword>
<feature type="compositionally biased region" description="Basic and acidic residues" evidence="1">
    <location>
        <begin position="111"/>
        <end position="150"/>
    </location>
</feature>
<comment type="caution">
    <text evidence="2">The sequence shown here is derived from an EMBL/GenBank/DDBJ whole genome shotgun (WGS) entry which is preliminary data.</text>
</comment>
<feature type="region of interest" description="Disordered" evidence="1">
    <location>
        <begin position="1"/>
        <end position="213"/>
    </location>
</feature>
<name>A0AAD5WV56_9PEZI</name>
<feature type="compositionally biased region" description="Low complexity" evidence="1">
    <location>
        <begin position="422"/>
        <end position="437"/>
    </location>
</feature>
<feature type="region of interest" description="Disordered" evidence="1">
    <location>
        <begin position="422"/>
        <end position="471"/>
    </location>
</feature>
<evidence type="ECO:0000313" key="2">
    <source>
        <dbReference type="EMBL" id="KAJ2903134.1"/>
    </source>
</evidence>
<proteinExistence type="predicted"/>
<evidence type="ECO:0000256" key="1">
    <source>
        <dbReference type="SAM" id="MobiDB-lite"/>
    </source>
</evidence>
<feature type="compositionally biased region" description="Polar residues" evidence="1">
    <location>
        <begin position="438"/>
        <end position="451"/>
    </location>
</feature>
<dbReference type="AlphaFoldDB" id="A0AAD5WV56"/>
<feature type="compositionally biased region" description="Low complexity" evidence="1">
    <location>
        <begin position="263"/>
        <end position="275"/>
    </location>
</feature>
<evidence type="ECO:0000313" key="3">
    <source>
        <dbReference type="Proteomes" id="UP001201980"/>
    </source>
</evidence>